<dbReference type="Proteomes" id="UP000193431">
    <property type="component" value="Chromosome"/>
</dbReference>
<evidence type="ECO:0000313" key="3">
    <source>
        <dbReference type="EMBL" id="ARN77421.1"/>
    </source>
</evidence>
<reference evidence="3 4" key="1">
    <citation type="submission" date="2016-11" db="EMBL/GenBank/DDBJ databases">
        <title>Trade-off between light-utilization and light-protection in marine flavobacteria.</title>
        <authorList>
            <person name="Kumagai Y."/>
        </authorList>
    </citation>
    <scope>NUCLEOTIDE SEQUENCE [LARGE SCALE GENOMIC DNA]</scope>
    <source>
        <strain evidence="3 4">JCM 13191</strain>
    </source>
</reference>
<dbReference type="AlphaFoldDB" id="A0A1W6MIJ6"/>
<dbReference type="PIRSF" id="PIRSF004553">
    <property type="entry name" value="CHP00095"/>
    <property type="match status" value="1"/>
</dbReference>
<sequence length="183" mass="20655">MRIISGTHRGRRILAPKNLPVRPTTDMAKEALFNILRNQVELSVLHVLELFSGSGNISYEFCSRGAQSVVAVDQHHACVSFVQKTAEELEFPITAVKSDVFPFLNQHSGTYDLVFADPPYALELDDFMSLVDLIFDQNLLQTETDEKYAGMLIIEHSKHTDLSTHARFDNARKYGGTVFSFFK</sequence>
<dbReference type="PANTHER" id="PTHR43542:SF1">
    <property type="entry name" value="METHYLTRANSFERASE"/>
    <property type="match status" value="1"/>
</dbReference>
<proteinExistence type="predicted"/>
<keyword evidence="4" id="KW-1185">Reference proteome</keyword>
<dbReference type="EMBL" id="CP019344">
    <property type="protein sequence ID" value="ARN77421.1"/>
    <property type="molecule type" value="Genomic_DNA"/>
</dbReference>
<evidence type="ECO:0000313" key="4">
    <source>
        <dbReference type="Proteomes" id="UP000193431"/>
    </source>
</evidence>
<dbReference type="GO" id="GO:0031167">
    <property type="term" value="P:rRNA methylation"/>
    <property type="evidence" value="ECO:0007669"/>
    <property type="project" value="InterPro"/>
</dbReference>
<keyword evidence="2 3" id="KW-0808">Transferase</keyword>
<dbReference type="PANTHER" id="PTHR43542">
    <property type="entry name" value="METHYLTRANSFERASE"/>
    <property type="match status" value="1"/>
</dbReference>
<evidence type="ECO:0000256" key="2">
    <source>
        <dbReference type="ARBA" id="ARBA00022679"/>
    </source>
</evidence>
<evidence type="ECO:0000256" key="1">
    <source>
        <dbReference type="ARBA" id="ARBA00022603"/>
    </source>
</evidence>
<dbReference type="CDD" id="cd02440">
    <property type="entry name" value="AdoMet_MTases"/>
    <property type="match status" value="1"/>
</dbReference>
<dbReference type="OrthoDB" id="9803017at2"/>
<dbReference type="SUPFAM" id="SSF53335">
    <property type="entry name" value="S-adenosyl-L-methionine-dependent methyltransferases"/>
    <property type="match status" value="1"/>
</dbReference>
<keyword evidence="1 3" id="KW-0489">Methyltransferase</keyword>
<organism evidence="3 4">
    <name type="scientific">Nonlabens spongiae</name>
    <dbReference type="NCBI Taxonomy" id="331648"/>
    <lineage>
        <taxon>Bacteria</taxon>
        <taxon>Pseudomonadati</taxon>
        <taxon>Bacteroidota</taxon>
        <taxon>Flavobacteriia</taxon>
        <taxon>Flavobacteriales</taxon>
        <taxon>Flavobacteriaceae</taxon>
        <taxon>Nonlabens</taxon>
    </lineage>
</organism>
<dbReference type="InterPro" id="IPR004398">
    <property type="entry name" value="RNA_MeTrfase_RsmD"/>
</dbReference>
<dbReference type="RefSeq" id="WP_085766225.1">
    <property type="nucleotide sequence ID" value="NZ_CP019344.1"/>
</dbReference>
<dbReference type="GO" id="GO:0003676">
    <property type="term" value="F:nucleic acid binding"/>
    <property type="evidence" value="ECO:0007669"/>
    <property type="project" value="InterPro"/>
</dbReference>
<dbReference type="InterPro" id="IPR029063">
    <property type="entry name" value="SAM-dependent_MTases_sf"/>
</dbReference>
<name>A0A1W6MIJ6_9FLAO</name>
<dbReference type="InterPro" id="IPR002052">
    <property type="entry name" value="DNA_methylase_N6_adenine_CS"/>
</dbReference>
<protein>
    <submittedName>
        <fullName evidence="3">16S rRNA (Guanine(966)-N(2))-methyltransferase RsmD</fullName>
    </submittedName>
</protein>
<dbReference type="Pfam" id="PF03602">
    <property type="entry name" value="Cons_hypoth95"/>
    <property type="match status" value="1"/>
</dbReference>
<accession>A0A1W6MIJ6</accession>
<dbReference type="GO" id="GO:0008168">
    <property type="term" value="F:methyltransferase activity"/>
    <property type="evidence" value="ECO:0007669"/>
    <property type="project" value="UniProtKB-KW"/>
</dbReference>
<gene>
    <name evidence="3" type="ORF">BST97_05165</name>
</gene>
<dbReference type="Gene3D" id="3.40.50.150">
    <property type="entry name" value="Vaccinia Virus protein VP39"/>
    <property type="match status" value="1"/>
</dbReference>
<dbReference type="PROSITE" id="PS00092">
    <property type="entry name" value="N6_MTASE"/>
    <property type="match status" value="1"/>
</dbReference>
<dbReference type="STRING" id="331648.BST97_05165"/>